<dbReference type="Proteomes" id="UP000694414">
    <property type="component" value="Unplaced"/>
</dbReference>
<organism evidence="8 9">
    <name type="scientific">Prolemur simus</name>
    <name type="common">Greater bamboo lemur</name>
    <name type="synonym">Hapalemur simus</name>
    <dbReference type="NCBI Taxonomy" id="1328070"/>
    <lineage>
        <taxon>Eukaryota</taxon>
        <taxon>Metazoa</taxon>
        <taxon>Chordata</taxon>
        <taxon>Craniata</taxon>
        <taxon>Vertebrata</taxon>
        <taxon>Euteleostomi</taxon>
        <taxon>Mammalia</taxon>
        <taxon>Eutheria</taxon>
        <taxon>Euarchontoglires</taxon>
        <taxon>Primates</taxon>
        <taxon>Strepsirrhini</taxon>
        <taxon>Lemuriformes</taxon>
        <taxon>Lemuridae</taxon>
        <taxon>Prolemur</taxon>
    </lineage>
</organism>
<feature type="transmembrane region" description="Helical" evidence="7">
    <location>
        <begin position="90"/>
        <end position="111"/>
    </location>
</feature>
<feature type="compositionally biased region" description="Low complexity" evidence="6">
    <location>
        <begin position="40"/>
        <end position="49"/>
    </location>
</feature>
<feature type="region of interest" description="Disordered" evidence="6">
    <location>
        <begin position="24"/>
        <end position="53"/>
    </location>
</feature>
<keyword evidence="3 7" id="KW-0812">Transmembrane</keyword>
<evidence type="ECO:0000256" key="7">
    <source>
        <dbReference type="SAM" id="Phobius"/>
    </source>
</evidence>
<reference evidence="8" key="2">
    <citation type="submission" date="2025-09" db="UniProtKB">
        <authorList>
            <consortium name="Ensembl"/>
        </authorList>
    </citation>
    <scope>IDENTIFICATION</scope>
</reference>
<dbReference type="GO" id="GO:0005886">
    <property type="term" value="C:plasma membrane"/>
    <property type="evidence" value="ECO:0007669"/>
    <property type="project" value="TreeGrafter"/>
</dbReference>
<feature type="transmembrane region" description="Helical" evidence="7">
    <location>
        <begin position="160"/>
        <end position="179"/>
    </location>
</feature>
<keyword evidence="9" id="KW-1185">Reference proteome</keyword>
<dbReference type="PANTHER" id="PTHR23320:SF72">
    <property type="entry name" value="MEMBRANE-SPANNING 4-DOMAINS SUBFAMILY A MEMBER 12"/>
    <property type="match status" value="1"/>
</dbReference>
<dbReference type="InterPro" id="IPR007237">
    <property type="entry name" value="CD20-like"/>
</dbReference>
<evidence type="ECO:0000313" key="9">
    <source>
        <dbReference type="Proteomes" id="UP000694414"/>
    </source>
</evidence>
<reference evidence="8" key="1">
    <citation type="submission" date="2025-08" db="UniProtKB">
        <authorList>
            <consortium name="Ensembl"/>
        </authorList>
    </citation>
    <scope>IDENTIFICATION</scope>
</reference>
<evidence type="ECO:0000256" key="3">
    <source>
        <dbReference type="ARBA" id="ARBA00022692"/>
    </source>
</evidence>
<evidence type="ECO:0000256" key="5">
    <source>
        <dbReference type="ARBA" id="ARBA00023136"/>
    </source>
</evidence>
<dbReference type="Pfam" id="PF04103">
    <property type="entry name" value="CD20"/>
    <property type="match status" value="1"/>
</dbReference>
<dbReference type="InterPro" id="IPR030417">
    <property type="entry name" value="MS4A"/>
</dbReference>
<evidence type="ECO:0000256" key="6">
    <source>
        <dbReference type="SAM" id="MobiDB-lite"/>
    </source>
</evidence>
<comment type="subcellular location">
    <subcellularLocation>
        <location evidence="1">Membrane</location>
        <topology evidence="1">Multi-pass membrane protein</topology>
    </subcellularLocation>
</comment>
<evidence type="ECO:0000256" key="2">
    <source>
        <dbReference type="ARBA" id="ARBA00009565"/>
    </source>
</evidence>
<evidence type="ECO:0000256" key="4">
    <source>
        <dbReference type="ARBA" id="ARBA00022989"/>
    </source>
</evidence>
<keyword evidence="4 7" id="KW-1133">Transmembrane helix</keyword>
<keyword evidence="5 7" id="KW-0472">Membrane</keyword>
<feature type="compositionally biased region" description="Polar residues" evidence="6">
    <location>
        <begin position="24"/>
        <end position="39"/>
    </location>
</feature>
<feature type="transmembrane region" description="Helical" evidence="7">
    <location>
        <begin position="131"/>
        <end position="148"/>
    </location>
</feature>
<name>A0A8C9AIC7_PROSS</name>
<dbReference type="GO" id="GO:0007166">
    <property type="term" value="P:cell surface receptor signaling pathway"/>
    <property type="evidence" value="ECO:0007669"/>
    <property type="project" value="TreeGrafter"/>
</dbReference>
<feature type="region of interest" description="Disordered" evidence="6">
    <location>
        <begin position="247"/>
        <end position="269"/>
    </location>
</feature>
<comment type="similarity">
    <text evidence="2">Belongs to the MS4A family.</text>
</comment>
<gene>
    <name evidence="8" type="primary">MS4A12</name>
</gene>
<dbReference type="GeneTree" id="ENSGT00940000162443"/>
<protein>
    <submittedName>
        <fullName evidence="8">Membrane spanning 4-domains A12</fullName>
    </submittedName>
</protein>
<feature type="transmembrane region" description="Helical" evidence="7">
    <location>
        <begin position="191"/>
        <end position="211"/>
    </location>
</feature>
<evidence type="ECO:0000313" key="8">
    <source>
        <dbReference type="Ensembl" id="ENSPSMP00000029870.1"/>
    </source>
</evidence>
<sequence length="269" mass="27875">MMSSNPTSNPGAYKAISNPYAASSYVNPSSQQPQPVGSINQGNQAQGGQPPLITSPGTFAGSQLGLGNIQMTTPSMGTVATNFTKEAKTLGAIQIVIGLMHIGFGIILGLLSYSDGQLGFASTTFIGGYPFWGGLSFIISGSLSVSATKDFSLCLIKGSLGMNITSCIFALLGVITLLVDLSINGILSEQSYWAVLSGVGISAMLLIFSLLEFGIACATAQFAQQIISSTSRAILVVPAPTVYANNPLPPESSSTPPRYNGSPAYVPRY</sequence>
<evidence type="ECO:0000256" key="1">
    <source>
        <dbReference type="ARBA" id="ARBA00004141"/>
    </source>
</evidence>
<dbReference type="PANTHER" id="PTHR23320">
    <property type="entry name" value="MEMBRANE-SPANNING 4-DOMAINS SUBFAMILY A MS4A -RELATED"/>
    <property type="match status" value="1"/>
</dbReference>
<proteinExistence type="inferred from homology"/>
<dbReference type="Ensembl" id="ENSPSMT00000034469.1">
    <property type="protein sequence ID" value="ENSPSMP00000029870.1"/>
    <property type="gene ID" value="ENSPSMG00000020730.1"/>
</dbReference>
<dbReference type="AlphaFoldDB" id="A0A8C9AIC7"/>
<accession>A0A8C9AIC7</accession>